<reference evidence="2" key="2">
    <citation type="journal article" date="2015" name="Data Brief">
        <title>Shoot transcriptome of the giant reed, Arundo donax.</title>
        <authorList>
            <person name="Barrero R.A."/>
            <person name="Guerrero F.D."/>
            <person name="Moolhuijzen P."/>
            <person name="Goolsby J.A."/>
            <person name="Tidwell J."/>
            <person name="Bellgard S.E."/>
            <person name="Bellgard M.I."/>
        </authorList>
    </citation>
    <scope>NUCLEOTIDE SEQUENCE</scope>
    <source>
        <tissue evidence="2">Shoot tissue taken approximately 20 cm above the soil surface</tissue>
    </source>
</reference>
<evidence type="ECO:0000256" key="1">
    <source>
        <dbReference type="SAM" id="Phobius"/>
    </source>
</evidence>
<keyword evidence="1" id="KW-1133">Transmembrane helix</keyword>
<name>A0A0A9GKA3_ARUDO</name>
<keyword evidence="1" id="KW-0812">Transmembrane</keyword>
<reference evidence="2" key="1">
    <citation type="submission" date="2014-09" db="EMBL/GenBank/DDBJ databases">
        <authorList>
            <person name="Magalhaes I.L.F."/>
            <person name="Oliveira U."/>
            <person name="Santos F.R."/>
            <person name="Vidigal T.H.D.A."/>
            <person name="Brescovit A.D."/>
            <person name="Santos A.J."/>
        </authorList>
    </citation>
    <scope>NUCLEOTIDE SEQUENCE</scope>
    <source>
        <tissue evidence="2">Shoot tissue taken approximately 20 cm above the soil surface</tissue>
    </source>
</reference>
<dbReference type="EMBL" id="GBRH01174042">
    <property type="protein sequence ID" value="JAE23854.1"/>
    <property type="molecule type" value="Transcribed_RNA"/>
</dbReference>
<evidence type="ECO:0000313" key="2">
    <source>
        <dbReference type="EMBL" id="JAE23854.1"/>
    </source>
</evidence>
<protein>
    <submittedName>
        <fullName evidence="2">Uncharacterized protein</fullName>
    </submittedName>
</protein>
<accession>A0A0A9GKA3</accession>
<feature type="transmembrane region" description="Helical" evidence="1">
    <location>
        <begin position="12"/>
        <end position="29"/>
    </location>
</feature>
<organism evidence="2">
    <name type="scientific">Arundo donax</name>
    <name type="common">Giant reed</name>
    <name type="synonym">Donax arundinaceus</name>
    <dbReference type="NCBI Taxonomy" id="35708"/>
    <lineage>
        <taxon>Eukaryota</taxon>
        <taxon>Viridiplantae</taxon>
        <taxon>Streptophyta</taxon>
        <taxon>Embryophyta</taxon>
        <taxon>Tracheophyta</taxon>
        <taxon>Spermatophyta</taxon>
        <taxon>Magnoliopsida</taxon>
        <taxon>Liliopsida</taxon>
        <taxon>Poales</taxon>
        <taxon>Poaceae</taxon>
        <taxon>PACMAD clade</taxon>
        <taxon>Arundinoideae</taxon>
        <taxon>Arundineae</taxon>
        <taxon>Arundo</taxon>
    </lineage>
</organism>
<keyword evidence="1" id="KW-0472">Membrane</keyword>
<sequence length="30" mass="3721">MRVTSSFYARYELFAPSFKLMVYVFLFLFF</sequence>
<dbReference type="AlphaFoldDB" id="A0A0A9GKA3"/>
<proteinExistence type="predicted"/>